<sequence length="367" mass="39506">MSSFANAEIFAATTLLVVLGTSVLTSLAGLSLALGAFLAGLLIAETEFALQVESDIAPYKGLLLGLFFMSVGMEISAQLFLQKWKEVIAAIIVLIVGKVAVMAGAGPLFGVPRLAAIRSGLLLAPGGEFAFVAFGEAVQRGVLPAALTNQLYLVVALSMALTPYLAAFGAKMGATLERQDVKAMQPHEEETKELQDHVIIAGYGRAGQLIAQLLSENLIPYVALDVSNERAQDLPIYFGDAGSPAVLHKVAAERAACAVIALDSPGSNYRAVWAMTKHFPHVKVMSLINDFRRKHLAELQALTAISGTSLGLGFVREDQAEREKQDRMEKNKKKEEMKQKEKEKKKKEEEKEQAGDVVPVDWAAISS</sequence>
<name>A0ABQ7G6F6_DUNSA</name>
<dbReference type="Gene3D" id="1.20.1530.20">
    <property type="match status" value="1"/>
</dbReference>
<evidence type="ECO:0000256" key="3">
    <source>
        <dbReference type="ARBA" id="ARBA00022449"/>
    </source>
</evidence>
<keyword evidence="9 11" id="KW-0472">Membrane</keyword>
<feature type="transmembrane region" description="Helical" evidence="11">
    <location>
        <begin position="30"/>
        <end position="50"/>
    </location>
</feature>
<evidence type="ECO:0000313" key="13">
    <source>
        <dbReference type="EMBL" id="KAF5830172.1"/>
    </source>
</evidence>
<evidence type="ECO:0000256" key="7">
    <source>
        <dbReference type="ARBA" id="ARBA00022989"/>
    </source>
</evidence>
<dbReference type="InterPro" id="IPR003148">
    <property type="entry name" value="RCK_N"/>
</dbReference>
<keyword evidence="14" id="KW-1185">Reference proteome</keyword>
<comment type="subcellular location">
    <subcellularLocation>
        <location evidence="1">Membrane</location>
        <topology evidence="1">Multi-pass membrane protein</topology>
    </subcellularLocation>
</comment>
<evidence type="ECO:0000313" key="14">
    <source>
        <dbReference type="Proteomes" id="UP000815325"/>
    </source>
</evidence>
<keyword evidence="5 11" id="KW-0812">Transmembrane</keyword>
<dbReference type="InterPro" id="IPR038770">
    <property type="entry name" value="Na+/solute_symporter_sf"/>
</dbReference>
<keyword evidence="3" id="KW-0050">Antiport</keyword>
<reference evidence="13" key="1">
    <citation type="submission" date="2017-08" db="EMBL/GenBank/DDBJ databases">
        <authorList>
            <person name="Polle J.E."/>
            <person name="Barry K."/>
            <person name="Cushman J."/>
            <person name="Schmutz J."/>
            <person name="Tran D."/>
            <person name="Hathwaick L.T."/>
            <person name="Yim W.C."/>
            <person name="Jenkins J."/>
            <person name="Mckie-Krisberg Z.M."/>
            <person name="Prochnik S."/>
            <person name="Lindquist E."/>
            <person name="Dockter R.B."/>
            <person name="Adam C."/>
            <person name="Molina H."/>
            <person name="Bunkerborg J."/>
            <person name="Jin E."/>
            <person name="Buchheim M."/>
            <person name="Magnuson J."/>
        </authorList>
    </citation>
    <scope>NUCLEOTIDE SEQUENCE</scope>
    <source>
        <strain evidence="13">CCAP 19/18</strain>
    </source>
</reference>
<evidence type="ECO:0000256" key="5">
    <source>
        <dbReference type="ARBA" id="ARBA00022692"/>
    </source>
</evidence>
<evidence type="ECO:0000256" key="10">
    <source>
        <dbReference type="SAM" id="MobiDB-lite"/>
    </source>
</evidence>
<feature type="non-terminal residue" evidence="13">
    <location>
        <position position="1"/>
    </location>
</feature>
<dbReference type="Gene3D" id="3.40.50.720">
    <property type="entry name" value="NAD(P)-binding Rossmann-like Domain"/>
    <property type="match status" value="1"/>
</dbReference>
<evidence type="ECO:0000256" key="6">
    <source>
        <dbReference type="ARBA" id="ARBA00022958"/>
    </source>
</evidence>
<organism evidence="13 14">
    <name type="scientific">Dunaliella salina</name>
    <name type="common">Green alga</name>
    <name type="synonym">Protococcus salinus</name>
    <dbReference type="NCBI Taxonomy" id="3046"/>
    <lineage>
        <taxon>Eukaryota</taxon>
        <taxon>Viridiplantae</taxon>
        <taxon>Chlorophyta</taxon>
        <taxon>core chlorophytes</taxon>
        <taxon>Chlorophyceae</taxon>
        <taxon>CS clade</taxon>
        <taxon>Chlamydomonadales</taxon>
        <taxon>Dunaliellaceae</taxon>
        <taxon>Dunaliella</taxon>
    </lineage>
</organism>
<accession>A0ABQ7G6F6</accession>
<evidence type="ECO:0000256" key="2">
    <source>
        <dbReference type="ARBA" id="ARBA00022448"/>
    </source>
</evidence>
<feature type="domain" description="RCK N-terminal" evidence="12">
    <location>
        <begin position="195"/>
        <end position="305"/>
    </location>
</feature>
<dbReference type="Pfam" id="PF00999">
    <property type="entry name" value="Na_H_Exchanger"/>
    <property type="match status" value="1"/>
</dbReference>
<dbReference type="SUPFAM" id="SSF51735">
    <property type="entry name" value="NAD(P)-binding Rossmann-fold domains"/>
    <property type="match status" value="1"/>
</dbReference>
<feature type="region of interest" description="Disordered" evidence="10">
    <location>
        <begin position="318"/>
        <end position="367"/>
    </location>
</feature>
<keyword evidence="4" id="KW-0633">Potassium transport</keyword>
<dbReference type="Pfam" id="PF02254">
    <property type="entry name" value="TrkA_N"/>
    <property type="match status" value="1"/>
</dbReference>
<dbReference type="Proteomes" id="UP000815325">
    <property type="component" value="Unassembled WGS sequence"/>
</dbReference>
<evidence type="ECO:0000259" key="12">
    <source>
        <dbReference type="PROSITE" id="PS51201"/>
    </source>
</evidence>
<feature type="transmembrane region" description="Helical" evidence="11">
    <location>
        <begin position="151"/>
        <end position="170"/>
    </location>
</feature>
<proteinExistence type="predicted"/>
<dbReference type="PANTHER" id="PTHR46157:SF2">
    <property type="entry name" value="K(+) EFFLUX ANTIPORTER 1, CHLOROPLASTIC-RELATED"/>
    <property type="match status" value="1"/>
</dbReference>
<gene>
    <name evidence="13" type="ORF">DUNSADRAFT_14927</name>
</gene>
<keyword evidence="8" id="KW-0406">Ion transport</keyword>
<feature type="transmembrane region" description="Helical" evidence="11">
    <location>
        <begin position="62"/>
        <end position="81"/>
    </location>
</feature>
<evidence type="ECO:0000256" key="4">
    <source>
        <dbReference type="ARBA" id="ARBA00022538"/>
    </source>
</evidence>
<evidence type="ECO:0000256" key="11">
    <source>
        <dbReference type="SAM" id="Phobius"/>
    </source>
</evidence>
<comment type="caution">
    <text evidence="13">The sequence shown here is derived from an EMBL/GenBank/DDBJ whole genome shotgun (WGS) entry which is preliminary data.</text>
</comment>
<feature type="transmembrane region" description="Helical" evidence="11">
    <location>
        <begin position="87"/>
        <end position="109"/>
    </location>
</feature>
<feature type="compositionally biased region" description="Basic and acidic residues" evidence="10">
    <location>
        <begin position="318"/>
        <end position="354"/>
    </location>
</feature>
<dbReference type="InterPro" id="IPR036291">
    <property type="entry name" value="NAD(P)-bd_dom_sf"/>
</dbReference>
<keyword evidence="2" id="KW-0813">Transport</keyword>
<feature type="transmembrane region" description="Helical" evidence="11">
    <location>
        <begin position="121"/>
        <end position="139"/>
    </location>
</feature>
<evidence type="ECO:0000256" key="1">
    <source>
        <dbReference type="ARBA" id="ARBA00004141"/>
    </source>
</evidence>
<evidence type="ECO:0000256" key="9">
    <source>
        <dbReference type="ARBA" id="ARBA00023136"/>
    </source>
</evidence>
<keyword evidence="6" id="KW-0630">Potassium</keyword>
<keyword evidence="7 11" id="KW-1133">Transmembrane helix</keyword>
<protein>
    <submittedName>
        <fullName evidence="13">Sodium/hydrogen exchanger family-domain-containing protein</fullName>
    </submittedName>
</protein>
<dbReference type="PROSITE" id="PS51201">
    <property type="entry name" value="RCK_N"/>
    <property type="match status" value="1"/>
</dbReference>
<dbReference type="InterPro" id="IPR006153">
    <property type="entry name" value="Cation/H_exchanger_TM"/>
</dbReference>
<evidence type="ECO:0000256" key="8">
    <source>
        <dbReference type="ARBA" id="ARBA00023065"/>
    </source>
</evidence>
<dbReference type="PANTHER" id="PTHR46157">
    <property type="entry name" value="K(+) EFFLUX ANTIPORTER 3, CHLOROPLASTIC"/>
    <property type="match status" value="1"/>
</dbReference>
<dbReference type="EMBL" id="MU070071">
    <property type="protein sequence ID" value="KAF5830172.1"/>
    <property type="molecule type" value="Genomic_DNA"/>
</dbReference>